<evidence type="ECO:0000256" key="2">
    <source>
        <dbReference type="ARBA" id="ARBA00012513"/>
    </source>
</evidence>
<dbReference type="Gene3D" id="3.30.200.20">
    <property type="entry name" value="Phosphorylase Kinase, domain 1"/>
    <property type="match status" value="1"/>
</dbReference>
<dbReference type="PROSITE" id="PS00107">
    <property type="entry name" value="PROTEIN_KINASE_ATP"/>
    <property type="match status" value="1"/>
</dbReference>
<reference evidence="15" key="1">
    <citation type="submission" date="2025-08" db="UniProtKB">
        <authorList>
            <consortium name="RefSeq"/>
        </authorList>
    </citation>
    <scope>IDENTIFICATION</scope>
</reference>
<evidence type="ECO:0000256" key="6">
    <source>
        <dbReference type="ARBA" id="ARBA00022777"/>
    </source>
</evidence>
<protein>
    <recommendedName>
        <fullName evidence="2">non-specific serine/threonine protein kinase</fullName>
        <ecNumber evidence="2">2.7.11.1</ecNumber>
    </recommendedName>
</protein>
<feature type="region of interest" description="Disordered" evidence="11">
    <location>
        <begin position="895"/>
        <end position="949"/>
    </location>
</feature>
<evidence type="ECO:0000256" key="3">
    <source>
        <dbReference type="ARBA" id="ARBA00022527"/>
    </source>
</evidence>
<dbReference type="InterPro" id="IPR011009">
    <property type="entry name" value="Kinase-like_dom_sf"/>
</dbReference>
<feature type="domain" description="Protein kinase" evidence="12">
    <location>
        <begin position="300"/>
        <end position="587"/>
    </location>
</feature>
<feature type="region of interest" description="Disordered" evidence="11">
    <location>
        <begin position="133"/>
        <end position="269"/>
    </location>
</feature>
<comment type="catalytic activity">
    <reaction evidence="8">
        <text>L-threonyl-[protein] + ATP = O-phospho-L-threonyl-[protein] + ADP + H(+)</text>
        <dbReference type="Rhea" id="RHEA:46608"/>
        <dbReference type="Rhea" id="RHEA-COMP:11060"/>
        <dbReference type="Rhea" id="RHEA-COMP:11605"/>
        <dbReference type="ChEBI" id="CHEBI:15378"/>
        <dbReference type="ChEBI" id="CHEBI:30013"/>
        <dbReference type="ChEBI" id="CHEBI:30616"/>
        <dbReference type="ChEBI" id="CHEBI:61977"/>
        <dbReference type="ChEBI" id="CHEBI:456216"/>
        <dbReference type="EC" id="2.7.11.1"/>
    </reaction>
</comment>
<evidence type="ECO:0000259" key="13">
    <source>
        <dbReference type="PROSITE" id="PS50017"/>
    </source>
</evidence>
<feature type="region of interest" description="Disordered" evidence="11">
    <location>
        <begin position="771"/>
        <end position="801"/>
    </location>
</feature>
<dbReference type="PROSITE" id="PS50011">
    <property type="entry name" value="PROTEIN_KINASE_DOM"/>
    <property type="match status" value="1"/>
</dbReference>
<feature type="binding site" evidence="10">
    <location>
        <position position="327"/>
    </location>
    <ligand>
        <name>ATP</name>
        <dbReference type="ChEBI" id="CHEBI:30616"/>
    </ligand>
</feature>
<dbReference type="PANTHER" id="PTHR48006">
    <property type="entry name" value="LEUCINE-RICH REPEAT-CONTAINING PROTEIN DDB_G0281931-RELATED"/>
    <property type="match status" value="1"/>
</dbReference>
<keyword evidence="14" id="KW-1185">Reference proteome</keyword>
<name>A0A8B7Z216_ACAPL</name>
<feature type="compositionally biased region" description="Polar residues" evidence="11">
    <location>
        <begin position="1197"/>
        <end position="1208"/>
    </location>
</feature>
<dbReference type="SMART" id="SM00220">
    <property type="entry name" value="S_TKc"/>
    <property type="match status" value="1"/>
</dbReference>
<evidence type="ECO:0000256" key="10">
    <source>
        <dbReference type="PROSITE-ProRule" id="PRU10141"/>
    </source>
</evidence>
<dbReference type="InterPro" id="IPR001245">
    <property type="entry name" value="Ser-Thr/Tyr_kinase_cat_dom"/>
</dbReference>
<keyword evidence="7 10" id="KW-0067">ATP-binding</keyword>
<evidence type="ECO:0000256" key="5">
    <source>
        <dbReference type="ARBA" id="ARBA00022741"/>
    </source>
</evidence>
<dbReference type="Gene3D" id="1.10.510.10">
    <property type="entry name" value="Transferase(Phosphotransferase) domain 1"/>
    <property type="match status" value="1"/>
</dbReference>
<dbReference type="Proteomes" id="UP000694845">
    <property type="component" value="Unplaced"/>
</dbReference>
<dbReference type="EC" id="2.7.11.1" evidence="2"/>
<evidence type="ECO:0000313" key="14">
    <source>
        <dbReference type="Proteomes" id="UP000694845"/>
    </source>
</evidence>
<dbReference type="InterPro" id="IPR000488">
    <property type="entry name" value="Death_dom"/>
</dbReference>
<evidence type="ECO:0000256" key="8">
    <source>
        <dbReference type="ARBA" id="ARBA00047899"/>
    </source>
</evidence>
<dbReference type="InterPro" id="IPR051824">
    <property type="entry name" value="LRR_Rcpt-Like_S/T_Kinase"/>
</dbReference>
<dbReference type="InterPro" id="IPR011029">
    <property type="entry name" value="DEATH-like_dom_sf"/>
</dbReference>
<dbReference type="OrthoDB" id="4062651at2759"/>
<dbReference type="SUPFAM" id="SSF56112">
    <property type="entry name" value="Protein kinase-like (PK-like)"/>
    <property type="match status" value="1"/>
</dbReference>
<feature type="compositionally biased region" description="Low complexity" evidence="11">
    <location>
        <begin position="1079"/>
        <end position="1088"/>
    </location>
</feature>
<proteinExistence type="inferred from homology"/>
<dbReference type="Pfam" id="PF00531">
    <property type="entry name" value="Death"/>
    <property type="match status" value="1"/>
</dbReference>
<feature type="region of interest" description="Disordered" evidence="11">
    <location>
        <begin position="984"/>
        <end position="1208"/>
    </location>
</feature>
<dbReference type="Pfam" id="PF07714">
    <property type="entry name" value="PK_Tyr_Ser-Thr"/>
    <property type="match status" value="1"/>
</dbReference>
<feature type="region of interest" description="Disordered" evidence="11">
    <location>
        <begin position="692"/>
        <end position="751"/>
    </location>
</feature>
<dbReference type="Gene3D" id="1.10.533.10">
    <property type="entry name" value="Death Domain, Fas"/>
    <property type="match status" value="1"/>
</dbReference>
<dbReference type="GO" id="GO:0045087">
    <property type="term" value="P:innate immune response"/>
    <property type="evidence" value="ECO:0007669"/>
    <property type="project" value="UniProtKB-ARBA"/>
</dbReference>
<evidence type="ECO:0000256" key="7">
    <source>
        <dbReference type="ARBA" id="ARBA00022840"/>
    </source>
</evidence>
<dbReference type="PANTHER" id="PTHR48006:SF20">
    <property type="entry name" value="OS08G0276400 PROTEIN"/>
    <property type="match status" value="1"/>
</dbReference>
<organism evidence="14 15">
    <name type="scientific">Acanthaster planci</name>
    <name type="common">Crown-of-thorns starfish</name>
    <dbReference type="NCBI Taxonomy" id="133434"/>
    <lineage>
        <taxon>Eukaryota</taxon>
        <taxon>Metazoa</taxon>
        <taxon>Echinodermata</taxon>
        <taxon>Eleutherozoa</taxon>
        <taxon>Asterozoa</taxon>
        <taxon>Asteroidea</taxon>
        <taxon>Valvatacea</taxon>
        <taxon>Valvatida</taxon>
        <taxon>Acanthasteridae</taxon>
        <taxon>Acanthaster</taxon>
    </lineage>
</organism>
<evidence type="ECO:0000256" key="9">
    <source>
        <dbReference type="ARBA" id="ARBA00048679"/>
    </source>
</evidence>
<dbReference type="InterPro" id="IPR008271">
    <property type="entry name" value="Ser/Thr_kinase_AS"/>
</dbReference>
<dbReference type="FunFam" id="1.10.510.10:FF:000754">
    <property type="entry name" value="Interleukin-1 receptor-associated kinase"/>
    <property type="match status" value="1"/>
</dbReference>
<evidence type="ECO:0000256" key="4">
    <source>
        <dbReference type="ARBA" id="ARBA00022679"/>
    </source>
</evidence>
<dbReference type="GeneID" id="110983679"/>
<keyword evidence="4" id="KW-0808">Transferase</keyword>
<feature type="compositionally biased region" description="Polar residues" evidence="11">
    <location>
        <begin position="771"/>
        <end position="785"/>
    </location>
</feature>
<dbReference type="RefSeq" id="XP_022098820.1">
    <property type="nucleotide sequence ID" value="XM_022243128.1"/>
</dbReference>
<feature type="compositionally biased region" description="Polar residues" evidence="11">
    <location>
        <begin position="257"/>
        <end position="266"/>
    </location>
</feature>
<keyword evidence="6" id="KW-0418">Kinase</keyword>
<evidence type="ECO:0000256" key="1">
    <source>
        <dbReference type="ARBA" id="ARBA00008718"/>
    </source>
</evidence>
<dbReference type="GO" id="GO:1902533">
    <property type="term" value="P:positive regulation of intracellular signal transduction"/>
    <property type="evidence" value="ECO:0007669"/>
    <property type="project" value="UniProtKB-ARBA"/>
</dbReference>
<evidence type="ECO:0000313" key="15">
    <source>
        <dbReference type="RefSeq" id="XP_022098820.1"/>
    </source>
</evidence>
<dbReference type="GO" id="GO:0031349">
    <property type="term" value="P:positive regulation of defense response"/>
    <property type="evidence" value="ECO:0007669"/>
    <property type="project" value="UniProtKB-ARBA"/>
</dbReference>
<feature type="compositionally biased region" description="Polar residues" evidence="11">
    <location>
        <begin position="184"/>
        <end position="218"/>
    </location>
</feature>
<dbReference type="PROSITE" id="PS00108">
    <property type="entry name" value="PROTEIN_KINASE_ST"/>
    <property type="match status" value="1"/>
</dbReference>
<feature type="domain" description="Death" evidence="13">
    <location>
        <begin position="51"/>
        <end position="88"/>
    </location>
</feature>
<feature type="compositionally biased region" description="Low complexity" evidence="11">
    <location>
        <begin position="741"/>
        <end position="751"/>
    </location>
</feature>
<evidence type="ECO:0000259" key="12">
    <source>
        <dbReference type="PROSITE" id="PS50011"/>
    </source>
</evidence>
<dbReference type="AlphaFoldDB" id="A0A8B7Z216"/>
<feature type="compositionally biased region" description="Polar residues" evidence="11">
    <location>
        <begin position="990"/>
        <end position="1004"/>
    </location>
</feature>
<feature type="compositionally biased region" description="Polar residues" evidence="11">
    <location>
        <begin position="1106"/>
        <end position="1116"/>
    </location>
</feature>
<gene>
    <name evidence="15" type="primary">LOC110983679</name>
</gene>
<dbReference type="GO" id="GO:0005524">
    <property type="term" value="F:ATP binding"/>
    <property type="evidence" value="ECO:0007669"/>
    <property type="project" value="UniProtKB-UniRule"/>
</dbReference>
<dbReference type="SUPFAM" id="SSF47986">
    <property type="entry name" value="DEATH domain"/>
    <property type="match status" value="1"/>
</dbReference>
<comment type="catalytic activity">
    <reaction evidence="9">
        <text>L-seryl-[protein] + ATP = O-phospho-L-seryl-[protein] + ADP + H(+)</text>
        <dbReference type="Rhea" id="RHEA:17989"/>
        <dbReference type="Rhea" id="RHEA-COMP:9863"/>
        <dbReference type="Rhea" id="RHEA-COMP:11604"/>
        <dbReference type="ChEBI" id="CHEBI:15378"/>
        <dbReference type="ChEBI" id="CHEBI:29999"/>
        <dbReference type="ChEBI" id="CHEBI:30616"/>
        <dbReference type="ChEBI" id="CHEBI:83421"/>
        <dbReference type="ChEBI" id="CHEBI:456216"/>
        <dbReference type="EC" id="2.7.11.1"/>
    </reaction>
</comment>
<sequence>MDYCKSTSRLVQHGESNRKCYHKIVYVGDLPLQTRLNLMHALDHDEDSKNNWRKLAALLGFSNDEVQSFKQALYRMAGSPTDEMLTVWDYGCHTVTELYRKLFEMKHARCMMLLKDFVDPSLHQLIREVQGVQPDDDNSSAAPIHPGHPTIPPVTYIPGAGGQPPYAAGGQMSQGHQPHLQRPGQPQATQGSWNGLSQNPSKQQQGRRSEGLTANINKDSSEKVIGLGSPFKGWQGETSGSAGSANKGELVSGGSGEITSPNTSQELGEKERLENYQDKSALSLTIHIPYNDIVKATNNFDGTYKLGEGSFGTVYHAVINLIHYAVKRMKQNEYMGLETNKIARADQMKELRALVTYRNPYIVALCAFCFDGPSPCLVYEFMENGSLEDNLLCKAQRGPLDWRTRHRIAEGAALGINFLHKAQDKPLIHGDIKSANILLGKHMEPKIADFGLARFGPENGKTYCYLKTKNAHGTLPYLPEEFKRSFKLSTKVDVFSFGVVLMEILAGERVADSRREPNRLLTDIIEEALELEKQQQGVIERIRDRRCPNWPWDIAWWLLDLALKCTKSKFTQRPEIDQAVNTLRDIAAEISRRDEMQKHREEYPVQDSHRQSPEVIYDPHFTAQTQRHSPQAHEAMLRYPPPTMGPQGQGRAPMRRDWSIESNNAVTVRPGLVPDPRYEVNYPRHPMPQGGPGYAQGCHPLPPQGYCGPRQGFQPGIRRHMSSTTSEENNLAGEDKMLDFSSSSSSLTSYDLSRMNDPSMCTPLLYHSQSSMPSSVTYHHQQSQPYSPPVYDSRHPDPRQPYPGLRYPAGYRGQIPQGYPQLQQVPSQYQNPLCSSMVGNISPYPQQDFRHQTTEASFYSIQNPAVPSSSNSGQQRQESLTLQDHMKQLDISQLPTKPIGGLPQQDPASRVLADRQTQPPTFATGGTPRREPEQNTDIIPGYKPGMKEKSFKPSLVTAISEDSDEEVTPLRTSLTTAEMQQYLAGRPREPSQQTEKMPGQSSENMAKVGSTGPMANQTAVTDKGTDEESSLLKSSLTTVQMRHFLPSKREPTEEAEGESATNRLQDALASASHCQDRSAAQPASAAVATEISDEGPLTAKEDNKPILQSSLTSEQMRQFLPSRRDPSQETEALPRAAPQQAKAPLASSCTDSTSVSARATISQMKRAVEESERCYSAPPNTAAPMTQEAGMAERRQPQQTTEPLNGSH</sequence>
<dbReference type="InterPro" id="IPR000719">
    <property type="entry name" value="Prot_kinase_dom"/>
</dbReference>
<dbReference type="InterPro" id="IPR017441">
    <property type="entry name" value="Protein_kinase_ATP_BS"/>
</dbReference>
<dbReference type="GO" id="GO:0007165">
    <property type="term" value="P:signal transduction"/>
    <property type="evidence" value="ECO:0007669"/>
    <property type="project" value="InterPro"/>
</dbReference>
<accession>A0A8B7Z216</accession>
<feature type="compositionally biased region" description="Polar residues" evidence="11">
    <location>
        <begin position="1147"/>
        <end position="1163"/>
    </location>
</feature>
<comment type="similarity">
    <text evidence="1">Belongs to the protein kinase superfamily. TKL Ser/Thr protein kinase family. Pelle subfamily.</text>
</comment>
<dbReference type="GO" id="GO:0004674">
    <property type="term" value="F:protein serine/threonine kinase activity"/>
    <property type="evidence" value="ECO:0007669"/>
    <property type="project" value="UniProtKB-KW"/>
</dbReference>
<evidence type="ECO:0000256" key="11">
    <source>
        <dbReference type="SAM" id="MobiDB-lite"/>
    </source>
</evidence>
<dbReference type="PROSITE" id="PS50017">
    <property type="entry name" value="DEATH_DOMAIN"/>
    <property type="match status" value="1"/>
</dbReference>
<keyword evidence="5 10" id="KW-0547">Nucleotide-binding</keyword>
<keyword evidence="3" id="KW-0723">Serine/threonine-protein kinase</keyword>
<dbReference type="GO" id="GO:0009893">
    <property type="term" value="P:positive regulation of metabolic process"/>
    <property type="evidence" value="ECO:0007669"/>
    <property type="project" value="UniProtKB-ARBA"/>
</dbReference>